<dbReference type="Gene3D" id="3.30.40.10">
    <property type="entry name" value="Zinc/RING finger domain, C3HC4 (zinc finger)"/>
    <property type="match status" value="1"/>
</dbReference>
<dbReference type="SMART" id="SM00184">
    <property type="entry name" value="RING"/>
    <property type="match status" value="1"/>
</dbReference>
<dbReference type="Pfam" id="PF13445">
    <property type="entry name" value="zf-RING_UBOX"/>
    <property type="match status" value="1"/>
</dbReference>
<dbReference type="PANTHER" id="PTHR25465:SF13">
    <property type="entry name" value="TRIPARTITE MOTIF-CONTAINING PROTEIN 42"/>
    <property type="match status" value="1"/>
</dbReference>
<dbReference type="PROSITE" id="PS00518">
    <property type="entry name" value="ZF_RING_1"/>
    <property type="match status" value="1"/>
</dbReference>
<dbReference type="SUPFAM" id="SSF49899">
    <property type="entry name" value="Concanavalin A-like lectins/glucanases"/>
    <property type="match status" value="1"/>
</dbReference>
<dbReference type="PRINTS" id="PR01407">
    <property type="entry name" value="BUTYPHLNCDUF"/>
</dbReference>
<dbReference type="InterPro" id="IPR027370">
    <property type="entry name" value="Znf-RING_euk"/>
</dbReference>
<dbReference type="InterPro" id="IPR051051">
    <property type="entry name" value="E3_ubiq-ligase_TRIM/RNF"/>
</dbReference>
<feature type="domain" description="B30.2/SPRY" evidence="8">
    <location>
        <begin position="345"/>
        <end position="542"/>
    </location>
</feature>
<dbReference type="InterPro" id="IPR003879">
    <property type="entry name" value="Butyrophylin_SPRY"/>
</dbReference>
<keyword evidence="5" id="KW-0175">Coiled coil</keyword>
<keyword evidence="1" id="KW-0479">Metal-binding</keyword>
<feature type="compositionally biased region" description="Basic and acidic residues" evidence="6">
    <location>
        <begin position="179"/>
        <end position="188"/>
    </location>
</feature>
<dbReference type="Gene3D" id="2.60.120.920">
    <property type="match status" value="1"/>
</dbReference>
<evidence type="ECO:0000259" key="7">
    <source>
        <dbReference type="PROSITE" id="PS50089"/>
    </source>
</evidence>
<dbReference type="GeneTree" id="ENSGT00940000165151"/>
<reference evidence="9" key="2">
    <citation type="submission" date="2025-09" db="UniProtKB">
        <authorList>
            <consortium name="Ensembl"/>
        </authorList>
    </citation>
    <scope>IDENTIFICATION</scope>
</reference>
<dbReference type="SUPFAM" id="SSF57850">
    <property type="entry name" value="RING/U-box"/>
    <property type="match status" value="1"/>
</dbReference>
<dbReference type="Pfam" id="PF13765">
    <property type="entry name" value="PRY"/>
    <property type="match status" value="1"/>
</dbReference>
<proteinExistence type="predicted"/>
<dbReference type="OMA" id="ECQAEYQ"/>
<keyword evidence="2 4" id="KW-0863">Zinc-finger</keyword>
<dbReference type="PROSITE" id="PS50188">
    <property type="entry name" value="B302_SPRY"/>
    <property type="match status" value="1"/>
</dbReference>
<keyword evidence="10" id="KW-1185">Reference proteome</keyword>
<dbReference type="PANTHER" id="PTHR25465">
    <property type="entry name" value="B-BOX DOMAIN CONTAINING"/>
    <property type="match status" value="1"/>
</dbReference>
<feature type="region of interest" description="Disordered" evidence="6">
    <location>
        <begin position="152"/>
        <end position="188"/>
    </location>
</feature>
<evidence type="ECO:0000313" key="9">
    <source>
        <dbReference type="Ensembl" id="ENSGMOP00000018376.2"/>
    </source>
</evidence>
<feature type="coiled-coil region" evidence="5">
    <location>
        <begin position="196"/>
        <end position="244"/>
    </location>
</feature>
<dbReference type="AlphaFoldDB" id="A0A8C4ZMP9"/>
<dbReference type="InterPro" id="IPR017907">
    <property type="entry name" value="Znf_RING_CS"/>
</dbReference>
<dbReference type="InterPro" id="IPR043136">
    <property type="entry name" value="B30.2/SPRY_sf"/>
</dbReference>
<dbReference type="InterPro" id="IPR013320">
    <property type="entry name" value="ConA-like_dom_sf"/>
</dbReference>
<accession>A0A8C4ZMP9</accession>
<dbReference type="InterPro" id="IPR006574">
    <property type="entry name" value="PRY"/>
</dbReference>
<dbReference type="InterPro" id="IPR001841">
    <property type="entry name" value="Znf_RING"/>
</dbReference>
<evidence type="ECO:0000313" key="10">
    <source>
        <dbReference type="Proteomes" id="UP000694546"/>
    </source>
</evidence>
<dbReference type="InterPro" id="IPR001870">
    <property type="entry name" value="B30.2/SPRY"/>
</dbReference>
<protein>
    <submittedName>
        <fullName evidence="9">Tripartite motif containing 107</fullName>
    </submittedName>
</protein>
<evidence type="ECO:0000256" key="2">
    <source>
        <dbReference type="ARBA" id="ARBA00022771"/>
    </source>
</evidence>
<evidence type="ECO:0000256" key="6">
    <source>
        <dbReference type="SAM" id="MobiDB-lite"/>
    </source>
</evidence>
<keyword evidence="3" id="KW-0862">Zinc</keyword>
<sequence>MTIAICCLKPAVMSCTGETISAKNERESTCPICLQLFSEPMSLPCGHIYCLPCLQTMSAGLDQNNCPECQQEYGGTDALVKNMKMCSMVEAHKAALGSDVNANKSYLDCGKEMTATEHREVTCYCYQATEPAQSQLNEPEKQNPLEVQDGYRTELDSSGPLPVSPKLHLPTPPKPESNATKKTEMEEPKFRLASQLTELTVRLDMAECALRKEKEREEEVSAANEELRAAAAKLLHDIQALSLTYSEAVTRLIEGELSPGEGNLRARVSQASQLTEQLRHTVLSAESLLTEDDKATFTEDLNLLQPRIAQLMSQPQAGEEAEPGTASKRNVTLACAKLEAANADFKAGTGDIHRALRNLLNPSEVTFDPDTAHPNLVLSGDMKTVTYGATKQAYPTSPERFTSFLQVLSSQSFSGGEHCWRVELEGAPWAIGVCYSGRLARSGLPSALESSRSSWCLMWSENRLRAFERGHDVPLKLTTLSRTLEVRLSFKSHRLSFYNVCLSGEKTHVYTFNAVLTEPVHVAYRMMSAHPKARITIGEALL</sequence>
<evidence type="ECO:0000256" key="1">
    <source>
        <dbReference type="ARBA" id="ARBA00022723"/>
    </source>
</evidence>
<dbReference type="InterPro" id="IPR013083">
    <property type="entry name" value="Znf_RING/FYVE/PHD"/>
</dbReference>
<evidence type="ECO:0000259" key="8">
    <source>
        <dbReference type="PROSITE" id="PS50188"/>
    </source>
</evidence>
<dbReference type="PROSITE" id="PS50089">
    <property type="entry name" value="ZF_RING_2"/>
    <property type="match status" value="1"/>
</dbReference>
<dbReference type="SMART" id="SM00589">
    <property type="entry name" value="PRY"/>
    <property type="match status" value="1"/>
</dbReference>
<dbReference type="Ensembl" id="ENSGMOT00000018827.2">
    <property type="protein sequence ID" value="ENSGMOP00000018376.2"/>
    <property type="gene ID" value="ENSGMOG00000017117.2"/>
</dbReference>
<dbReference type="GO" id="GO:0005737">
    <property type="term" value="C:cytoplasm"/>
    <property type="evidence" value="ECO:0007669"/>
    <property type="project" value="UniProtKB-ARBA"/>
</dbReference>
<organism evidence="9 10">
    <name type="scientific">Gadus morhua</name>
    <name type="common">Atlantic cod</name>
    <dbReference type="NCBI Taxonomy" id="8049"/>
    <lineage>
        <taxon>Eukaryota</taxon>
        <taxon>Metazoa</taxon>
        <taxon>Chordata</taxon>
        <taxon>Craniata</taxon>
        <taxon>Vertebrata</taxon>
        <taxon>Euteleostomi</taxon>
        <taxon>Actinopterygii</taxon>
        <taxon>Neopterygii</taxon>
        <taxon>Teleostei</taxon>
        <taxon>Neoteleostei</taxon>
        <taxon>Acanthomorphata</taxon>
        <taxon>Zeiogadaria</taxon>
        <taxon>Gadariae</taxon>
        <taxon>Gadiformes</taxon>
        <taxon>Gadoidei</taxon>
        <taxon>Gadidae</taxon>
        <taxon>Gadus</taxon>
    </lineage>
</organism>
<dbReference type="Proteomes" id="UP000694546">
    <property type="component" value="Chromosome 13"/>
</dbReference>
<feature type="domain" description="RING-type" evidence="7">
    <location>
        <begin position="30"/>
        <end position="70"/>
    </location>
</feature>
<evidence type="ECO:0000256" key="3">
    <source>
        <dbReference type="ARBA" id="ARBA00022833"/>
    </source>
</evidence>
<reference evidence="9" key="1">
    <citation type="submission" date="2025-08" db="UniProtKB">
        <authorList>
            <consortium name="Ensembl"/>
        </authorList>
    </citation>
    <scope>IDENTIFICATION</scope>
</reference>
<evidence type="ECO:0000256" key="4">
    <source>
        <dbReference type="PROSITE-ProRule" id="PRU00175"/>
    </source>
</evidence>
<evidence type="ECO:0000256" key="5">
    <source>
        <dbReference type="SAM" id="Coils"/>
    </source>
</evidence>
<dbReference type="GO" id="GO:0008270">
    <property type="term" value="F:zinc ion binding"/>
    <property type="evidence" value="ECO:0007669"/>
    <property type="project" value="UniProtKB-KW"/>
</dbReference>
<name>A0A8C4ZMP9_GADMO</name>